<accession>A0AAE1W7Z4</accession>
<dbReference type="Proteomes" id="UP001289374">
    <property type="component" value="Unassembled WGS sequence"/>
</dbReference>
<protein>
    <recommendedName>
        <fullName evidence="4">Retrotransposon gag domain-containing protein</fullName>
    </recommendedName>
</protein>
<feature type="compositionally biased region" description="Basic and acidic residues" evidence="1">
    <location>
        <begin position="464"/>
        <end position="473"/>
    </location>
</feature>
<sequence>MERRTLDITLQYAKDLTNMNLIPTMDVYAIEFVSGGRKNSNQTTRTPAEKVFEERVAAYPMGGRSWSYPAEPPRVYPPHYPAAVEDVGRLYPPPPARYTQVGGLHPPLQGYAYPPAPSPPPGYGYQQPPPPQQQRGYGYPLLPPPPSYGYRPLALEEAPRNNIAGRWDRWSHLLSSLFHDPGPNHQSKPVGPVLLSHASIGAVCGNHKVQDVITGIPPTTVVGGSIPATLTQTPPPPRVVGLTVNPPRCNTSSDTSIEELPLALLGAIQQIVSAIIREQVAALAPVRIATPLDKGLQDIQYLIERAPEDERQGVPFTEVVMVNELAANYCTPAIAEYDGTTDPLEHLSCFENEALLHRYTDGIKSHVFVPTLARAAQQWFNQLSTGAIRSFQEFRSMFLHQFASSRKLKKSELSMFVGLLDGDFFKSLAKKLASKFNALLARVAKYINMEDAQAAKKKRHRERKKEAKDEAPSKKPRTKAKDRRSPFQQRVNSIYTPLTVPIMQALMAVEGKCLLARPKLWKDGPIVLSLISFAIFTMTTKREDDKTKETNAPSLDSFPKEGAKHASSSRAETNEPTHKGVIRTIVGGPVGGDSHHARKAQVREAHDVSLKEILDVEAMEDVPLIQFGRMEKTGPKNFHNDVLVITALLANYEVGCIFIGSGSLTDILFGEAYDQIRLRDIP</sequence>
<comment type="caution">
    <text evidence="2">The sequence shown here is derived from an EMBL/GenBank/DDBJ whole genome shotgun (WGS) entry which is preliminary data.</text>
</comment>
<evidence type="ECO:0000256" key="1">
    <source>
        <dbReference type="SAM" id="MobiDB-lite"/>
    </source>
</evidence>
<organism evidence="2 3">
    <name type="scientific">Sesamum angolense</name>
    <dbReference type="NCBI Taxonomy" id="2727404"/>
    <lineage>
        <taxon>Eukaryota</taxon>
        <taxon>Viridiplantae</taxon>
        <taxon>Streptophyta</taxon>
        <taxon>Embryophyta</taxon>
        <taxon>Tracheophyta</taxon>
        <taxon>Spermatophyta</taxon>
        <taxon>Magnoliopsida</taxon>
        <taxon>eudicotyledons</taxon>
        <taxon>Gunneridae</taxon>
        <taxon>Pentapetalae</taxon>
        <taxon>asterids</taxon>
        <taxon>lamiids</taxon>
        <taxon>Lamiales</taxon>
        <taxon>Pedaliaceae</taxon>
        <taxon>Sesamum</taxon>
    </lineage>
</organism>
<dbReference type="PANTHER" id="PTHR33223">
    <property type="entry name" value="CCHC-TYPE DOMAIN-CONTAINING PROTEIN"/>
    <property type="match status" value="1"/>
</dbReference>
<reference evidence="2" key="1">
    <citation type="submission" date="2020-06" db="EMBL/GenBank/DDBJ databases">
        <authorList>
            <person name="Li T."/>
            <person name="Hu X."/>
            <person name="Zhang T."/>
            <person name="Song X."/>
            <person name="Zhang H."/>
            <person name="Dai N."/>
            <person name="Sheng W."/>
            <person name="Hou X."/>
            <person name="Wei L."/>
        </authorList>
    </citation>
    <scope>NUCLEOTIDE SEQUENCE</scope>
    <source>
        <strain evidence="2">K16</strain>
        <tissue evidence="2">Leaf</tissue>
    </source>
</reference>
<evidence type="ECO:0000313" key="3">
    <source>
        <dbReference type="Proteomes" id="UP001289374"/>
    </source>
</evidence>
<feature type="compositionally biased region" description="Pro residues" evidence="1">
    <location>
        <begin position="115"/>
        <end position="132"/>
    </location>
</feature>
<proteinExistence type="predicted"/>
<name>A0AAE1W7Z4_9LAMI</name>
<dbReference type="PANTHER" id="PTHR33223:SF10">
    <property type="entry name" value="AMINOTRANSFERASE-LIKE PLANT MOBILE DOMAIN-CONTAINING PROTEIN"/>
    <property type="match status" value="1"/>
</dbReference>
<dbReference type="AlphaFoldDB" id="A0AAE1W7Z4"/>
<evidence type="ECO:0000313" key="2">
    <source>
        <dbReference type="EMBL" id="KAK4388450.1"/>
    </source>
</evidence>
<reference evidence="2" key="2">
    <citation type="journal article" date="2024" name="Plant">
        <title>Genomic evolution and insights into agronomic trait innovations of Sesamum species.</title>
        <authorList>
            <person name="Miao H."/>
            <person name="Wang L."/>
            <person name="Qu L."/>
            <person name="Liu H."/>
            <person name="Sun Y."/>
            <person name="Le M."/>
            <person name="Wang Q."/>
            <person name="Wei S."/>
            <person name="Zheng Y."/>
            <person name="Lin W."/>
            <person name="Duan Y."/>
            <person name="Cao H."/>
            <person name="Xiong S."/>
            <person name="Wang X."/>
            <person name="Wei L."/>
            <person name="Li C."/>
            <person name="Ma Q."/>
            <person name="Ju M."/>
            <person name="Zhao R."/>
            <person name="Li G."/>
            <person name="Mu C."/>
            <person name="Tian Q."/>
            <person name="Mei H."/>
            <person name="Zhang T."/>
            <person name="Gao T."/>
            <person name="Zhang H."/>
        </authorList>
    </citation>
    <scope>NUCLEOTIDE SEQUENCE</scope>
    <source>
        <strain evidence="2">K16</strain>
    </source>
</reference>
<feature type="region of interest" description="Disordered" evidence="1">
    <location>
        <begin position="454"/>
        <end position="488"/>
    </location>
</feature>
<evidence type="ECO:0008006" key="4">
    <source>
        <dbReference type="Google" id="ProtNLM"/>
    </source>
</evidence>
<dbReference type="EMBL" id="JACGWL010000014">
    <property type="protein sequence ID" value="KAK4388450.1"/>
    <property type="molecule type" value="Genomic_DNA"/>
</dbReference>
<gene>
    <name evidence="2" type="ORF">Sango_2451600</name>
</gene>
<feature type="region of interest" description="Disordered" evidence="1">
    <location>
        <begin position="115"/>
        <end position="136"/>
    </location>
</feature>
<feature type="region of interest" description="Disordered" evidence="1">
    <location>
        <begin position="542"/>
        <end position="580"/>
    </location>
</feature>
<keyword evidence="3" id="KW-1185">Reference proteome</keyword>